<evidence type="ECO:0000313" key="1">
    <source>
        <dbReference type="EMBL" id="ABZ05860.1"/>
    </source>
</evidence>
<accession>B3SZV2</accession>
<organism evidence="1">
    <name type="scientific">uncultured marine microorganism HF4000_48F7</name>
    <dbReference type="NCBI Taxonomy" id="455500"/>
    <lineage>
        <taxon>unclassified sequences</taxon>
        <taxon>environmental samples</taxon>
    </lineage>
</organism>
<dbReference type="EMBL" id="EU016559">
    <property type="protein sequence ID" value="ABZ05860.1"/>
    <property type="molecule type" value="Genomic_DNA"/>
</dbReference>
<gene>
    <name evidence="1" type="ORF">ALOHA_HF400048F7ctg1g27</name>
</gene>
<protein>
    <submittedName>
        <fullName evidence="1">Uncharacterized protein</fullName>
    </submittedName>
</protein>
<dbReference type="PROSITE" id="PS51257">
    <property type="entry name" value="PROKAR_LIPOPROTEIN"/>
    <property type="match status" value="1"/>
</dbReference>
<reference evidence="1" key="1">
    <citation type="journal article" date="2008" name="ISME J.">
        <title>Genomic patterns of recombination, clonal divergence and environment in marine microbial populations.</title>
        <authorList>
            <person name="Konstantinidis K.T."/>
            <person name="Delong E.F."/>
        </authorList>
    </citation>
    <scope>NUCLEOTIDE SEQUENCE</scope>
</reference>
<sequence>MKTLLALLLPCTLYASEPTELNYKTAYLWQWVTACAQVMAPEFERQGMPRHFAMNWAVTGCSCVIDGFRRDYPFESIIQLTSEERRAAGAFYADQCGKGEITL</sequence>
<dbReference type="AlphaFoldDB" id="B3SZV2"/>
<proteinExistence type="predicted"/>
<name>B3SZV2_9ZZZZ</name>